<evidence type="ECO:0000313" key="5">
    <source>
        <dbReference type="EMBL" id="GAA0928098.1"/>
    </source>
</evidence>
<accession>A0ABP4A0Z8</accession>
<organism evidence="5 6">
    <name type="scientific">Nonomuraea longicatena</name>
    <dbReference type="NCBI Taxonomy" id="83682"/>
    <lineage>
        <taxon>Bacteria</taxon>
        <taxon>Bacillati</taxon>
        <taxon>Actinomycetota</taxon>
        <taxon>Actinomycetes</taxon>
        <taxon>Streptosporangiales</taxon>
        <taxon>Streptosporangiaceae</taxon>
        <taxon>Nonomuraea</taxon>
    </lineage>
</organism>
<evidence type="ECO:0000259" key="4">
    <source>
        <dbReference type="Pfam" id="PF00171"/>
    </source>
</evidence>
<dbReference type="InterPro" id="IPR050740">
    <property type="entry name" value="Aldehyde_DH_Superfamily"/>
</dbReference>
<dbReference type="Pfam" id="PF00171">
    <property type="entry name" value="Aldedh"/>
    <property type="match status" value="1"/>
</dbReference>
<dbReference type="PROSITE" id="PS00687">
    <property type="entry name" value="ALDEHYDE_DEHYDR_GLU"/>
    <property type="match status" value="1"/>
</dbReference>
<dbReference type="InterPro" id="IPR016162">
    <property type="entry name" value="Ald_DH_N"/>
</dbReference>
<gene>
    <name evidence="5" type="ORF">GCM10009560_30970</name>
</gene>
<feature type="domain" description="Aldehyde dehydrogenase" evidence="4">
    <location>
        <begin position="3"/>
        <end position="441"/>
    </location>
</feature>
<keyword evidence="6" id="KW-1185">Reference proteome</keyword>
<evidence type="ECO:0000313" key="6">
    <source>
        <dbReference type="Proteomes" id="UP001501578"/>
    </source>
</evidence>
<dbReference type="InterPro" id="IPR015590">
    <property type="entry name" value="Aldehyde_DH_dom"/>
</dbReference>
<reference evidence="6" key="1">
    <citation type="journal article" date="2019" name="Int. J. Syst. Evol. Microbiol.">
        <title>The Global Catalogue of Microorganisms (GCM) 10K type strain sequencing project: providing services to taxonomists for standard genome sequencing and annotation.</title>
        <authorList>
            <consortium name="The Broad Institute Genomics Platform"/>
            <consortium name="The Broad Institute Genome Sequencing Center for Infectious Disease"/>
            <person name="Wu L."/>
            <person name="Ma J."/>
        </authorList>
    </citation>
    <scope>NUCLEOTIDE SEQUENCE [LARGE SCALE GENOMIC DNA]</scope>
    <source>
        <strain evidence="6">JCM 11136</strain>
    </source>
</reference>
<evidence type="ECO:0000256" key="2">
    <source>
        <dbReference type="PROSITE-ProRule" id="PRU10007"/>
    </source>
</evidence>
<dbReference type="InterPro" id="IPR016163">
    <property type="entry name" value="Ald_DH_C"/>
</dbReference>
<evidence type="ECO:0000256" key="3">
    <source>
        <dbReference type="RuleBase" id="RU003345"/>
    </source>
</evidence>
<dbReference type="EMBL" id="BAAAHQ010000014">
    <property type="protein sequence ID" value="GAA0928098.1"/>
    <property type="molecule type" value="Genomic_DNA"/>
</dbReference>
<dbReference type="PANTHER" id="PTHR43353">
    <property type="entry name" value="SUCCINATE-SEMIALDEHYDE DEHYDROGENASE, MITOCHONDRIAL"/>
    <property type="match status" value="1"/>
</dbReference>
<dbReference type="Gene3D" id="3.40.605.10">
    <property type="entry name" value="Aldehyde Dehydrogenase, Chain A, domain 1"/>
    <property type="match status" value="1"/>
</dbReference>
<dbReference type="SUPFAM" id="SSF53720">
    <property type="entry name" value="ALDH-like"/>
    <property type="match status" value="1"/>
</dbReference>
<evidence type="ECO:0000256" key="1">
    <source>
        <dbReference type="ARBA" id="ARBA00023002"/>
    </source>
</evidence>
<dbReference type="Proteomes" id="UP001501578">
    <property type="component" value="Unassembled WGS sequence"/>
</dbReference>
<feature type="active site" evidence="2">
    <location>
        <position position="221"/>
    </location>
</feature>
<comment type="caution">
    <text evidence="5">The sequence shown here is derived from an EMBL/GenBank/DDBJ whole genome shotgun (WGS) entry which is preliminary data.</text>
</comment>
<dbReference type="InterPro" id="IPR016161">
    <property type="entry name" value="Ald_DH/histidinol_DH"/>
</dbReference>
<dbReference type="InterPro" id="IPR029510">
    <property type="entry name" value="Ald_DH_CS_GLU"/>
</dbReference>
<dbReference type="RefSeq" id="WP_343950544.1">
    <property type="nucleotide sequence ID" value="NZ_BAAAHQ010000014.1"/>
</dbReference>
<protein>
    <submittedName>
        <fullName evidence="5">Aldehyde dehydrogenase family protein</fullName>
    </submittedName>
</protein>
<name>A0ABP4A0Z8_9ACTN</name>
<sequence length="459" mass="48407">MTSIEVRNPLTGQIDHHLRPLTEAEVTATVDRLRGAAPGWRRSDRRKPLAEFGAAVAADEELLAALIADTGRTVESRLEQQIVRGLIDRWIRDAPDALRPPEEMGAAQPGIVIAGEAVPYDVVGVISPWNFPLLLSLIDAIPALAAGCTVVVKPSEVAPRFIEPLSRLIPAGLPLTIIPGGAETGAALVPKVDALVFTGGVPSGRAVAEAAARAFIPAFFELGGKDPAIVLAGSDLDRAAHAILWGGTANAGQSCQSIERVYVESAVHDEFVELLADRAGKVGLTVEGGPVGPFIAAGQADVVAEHLADARRLGARVHTGGRIEHHGGGLWCRPTVLSGVDHTMKVMTEETFGPVLPVMAVADVEEAVRLANDSGYGLSAAVFGPDERAARAVAGRLEVGAVSINDASLTALVHEGEKHSFKLSGLGGSRMGKASIQRFVRRRAHLINRSSEPDPWWHR</sequence>
<proteinExistence type="inferred from homology"/>
<comment type="similarity">
    <text evidence="3">Belongs to the aldehyde dehydrogenase family.</text>
</comment>
<dbReference type="Gene3D" id="3.40.309.10">
    <property type="entry name" value="Aldehyde Dehydrogenase, Chain A, domain 2"/>
    <property type="match status" value="1"/>
</dbReference>
<dbReference type="PANTHER" id="PTHR43353:SF5">
    <property type="entry name" value="SUCCINATE-SEMIALDEHYDE DEHYDROGENASE, MITOCHONDRIAL"/>
    <property type="match status" value="1"/>
</dbReference>
<keyword evidence="1 3" id="KW-0560">Oxidoreductase</keyword>